<dbReference type="SUPFAM" id="SSF53756">
    <property type="entry name" value="UDP-Glycosyltransferase/glycogen phosphorylase"/>
    <property type="match status" value="1"/>
</dbReference>
<proteinExistence type="predicted"/>
<dbReference type="AlphaFoldDB" id="A0A0X3BNQ1"/>
<organism evidence="2 3">
    <name type="scientific">Methanoculleus bourgensis</name>
    <dbReference type="NCBI Taxonomy" id="83986"/>
    <lineage>
        <taxon>Archaea</taxon>
        <taxon>Methanobacteriati</taxon>
        <taxon>Methanobacteriota</taxon>
        <taxon>Stenosarchaea group</taxon>
        <taxon>Methanomicrobia</taxon>
        <taxon>Methanomicrobiales</taxon>
        <taxon>Methanomicrobiaceae</taxon>
        <taxon>Methanoculleus</taxon>
    </lineage>
</organism>
<dbReference type="Pfam" id="PF02350">
    <property type="entry name" value="Epimerase_2"/>
    <property type="match status" value="1"/>
</dbReference>
<dbReference type="PANTHER" id="PTHR43174:SF1">
    <property type="entry name" value="UDP-N-ACETYLGLUCOSAMINE 2-EPIMERASE"/>
    <property type="match status" value="1"/>
</dbReference>
<dbReference type="PANTHER" id="PTHR43174">
    <property type="entry name" value="UDP-N-ACETYLGLUCOSAMINE 2-EPIMERASE"/>
    <property type="match status" value="1"/>
</dbReference>
<dbReference type="KEGG" id="mema:MMAB1_2316"/>
<dbReference type="Proteomes" id="UP000069850">
    <property type="component" value="Chromosome 1"/>
</dbReference>
<dbReference type="InterPro" id="IPR029767">
    <property type="entry name" value="WecB-like"/>
</dbReference>
<protein>
    <submittedName>
        <fullName evidence="2">UDP-N-acetylglucosamine 2-epimerase</fullName>
        <ecNumber evidence="2">5.1.3.14</ecNumber>
    </submittedName>
</protein>
<dbReference type="EC" id="5.1.3.14" evidence="2"/>
<dbReference type="InterPro" id="IPR003331">
    <property type="entry name" value="UDP_GlcNAc_Epimerase_2_dom"/>
</dbReference>
<keyword evidence="2" id="KW-0413">Isomerase</keyword>
<accession>A0A0X3BNQ1</accession>
<dbReference type="RefSeq" id="WP_014867689.1">
    <property type="nucleotide sequence ID" value="NZ_JBMHJL010000014.1"/>
</dbReference>
<evidence type="ECO:0000259" key="1">
    <source>
        <dbReference type="Pfam" id="PF02350"/>
    </source>
</evidence>
<dbReference type="Gene3D" id="3.40.50.2000">
    <property type="entry name" value="Glycogen Phosphorylase B"/>
    <property type="match status" value="2"/>
</dbReference>
<dbReference type="GO" id="GO:0008761">
    <property type="term" value="F:UDP-N-acetylglucosamine 2-epimerase activity"/>
    <property type="evidence" value="ECO:0007669"/>
    <property type="project" value="UniProtKB-EC"/>
</dbReference>
<gene>
    <name evidence="2" type="primary">wbpI</name>
    <name evidence="2" type="ORF">MMAB1_2316</name>
</gene>
<feature type="domain" description="UDP-N-acetylglucosamine 2-epimerase" evidence="1">
    <location>
        <begin position="1"/>
        <end position="61"/>
    </location>
</feature>
<name>A0A0X3BNQ1_9EURY</name>
<dbReference type="EMBL" id="LT158599">
    <property type="protein sequence ID" value="CVK33529.1"/>
    <property type="molecule type" value="Genomic_DNA"/>
</dbReference>
<dbReference type="GeneID" id="27137989"/>
<dbReference type="OMA" id="MIITICN"/>
<reference evidence="2 3" key="1">
    <citation type="submission" date="2016-01" db="EMBL/GenBank/DDBJ databases">
        <authorList>
            <person name="Manzoor S."/>
        </authorList>
    </citation>
    <scope>NUCLEOTIDE SEQUENCE [LARGE SCALE GENOMIC DNA]</scope>
    <source>
        <strain evidence="2">Methanoculleus sp MAB1</strain>
    </source>
</reference>
<dbReference type="GeneID" id="13354841"/>
<sequence length="72" mass="7791">MPCVTLQADTERPGTIEVGSNVLAGEEADGILASARQMLLRPRTWENPYGDGMASRMIITICNGLSSRNNCH</sequence>
<evidence type="ECO:0000313" key="2">
    <source>
        <dbReference type="EMBL" id="CVK33529.1"/>
    </source>
</evidence>
<evidence type="ECO:0000313" key="3">
    <source>
        <dbReference type="Proteomes" id="UP000069850"/>
    </source>
</evidence>